<dbReference type="AlphaFoldDB" id="A0A485KGU8"/>
<keyword evidence="1" id="KW-0732">Signal</keyword>
<evidence type="ECO:0000313" key="2">
    <source>
        <dbReference type="EMBL" id="KAF0709820.1"/>
    </source>
</evidence>
<dbReference type="EMBL" id="VJMH01002177">
    <property type="protein sequence ID" value="KAF0709820.1"/>
    <property type="molecule type" value="Genomic_DNA"/>
</dbReference>
<reference evidence="2" key="2">
    <citation type="submission" date="2019-06" db="EMBL/GenBank/DDBJ databases">
        <title>Genomics analysis of Aphanomyces spp. identifies a new class of oomycete effector associated with host adaptation.</title>
        <authorList>
            <person name="Gaulin E."/>
        </authorList>
    </citation>
    <scope>NUCLEOTIDE SEQUENCE</scope>
    <source>
        <strain evidence="2">CBS 578.67</strain>
    </source>
</reference>
<proteinExistence type="predicted"/>
<gene>
    <name evidence="3" type="primary">Aste57867_5744</name>
    <name evidence="2" type="ORF">As57867_005730</name>
    <name evidence="3" type="ORF">ASTE57867_5744</name>
</gene>
<evidence type="ECO:0000313" key="3">
    <source>
        <dbReference type="EMBL" id="VFT82775.1"/>
    </source>
</evidence>
<evidence type="ECO:0000256" key="1">
    <source>
        <dbReference type="SAM" id="SignalP"/>
    </source>
</evidence>
<protein>
    <submittedName>
        <fullName evidence="3">Aste57867_5744 protein</fullName>
    </submittedName>
</protein>
<sequence>MGNGFVFVALAAIANIGISICPYSSLAPSITGIQVCDKALCNSTEPCIVDKNCTLQTAKASFQAVGNFDACGAAVTIKANYGPVDMSMAKFFVNTQSITMQRLAVNFSNKVAWPIRLQKLFDLFWEERTDACVRILTDVAVPVWTTNLPPSVTHIWLHNCSLLPETELEKFPSNFLSFDLQNSDWMELAHLSATLQDVGLINNPNLHRIANFRVNPAGISVVNTSISSWIVDNSTYAALNSQPPGKYGTENGYDMFNSTIESDPVECDKLKGTLMPVFTNKTLRSAMRNNNTYSNANFTVCLLPRSSYLSMARVTHVM</sequence>
<name>A0A485KGU8_9STRA</name>
<dbReference type="EMBL" id="CAADRA010002179">
    <property type="protein sequence ID" value="VFT82775.1"/>
    <property type="molecule type" value="Genomic_DNA"/>
</dbReference>
<evidence type="ECO:0000313" key="4">
    <source>
        <dbReference type="Proteomes" id="UP000332933"/>
    </source>
</evidence>
<feature type="signal peptide" evidence="1">
    <location>
        <begin position="1"/>
        <end position="19"/>
    </location>
</feature>
<dbReference type="Proteomes" id="UP000332933">
    <property type="component" value="Unassembled WGS sequence"/>
</dbReference>
<reference evidence="3 4" key="1">
    <citation type="submission" date="2019-03" db="EMBL/GenBank/DDBJ databases">
        <authorList>
            <person name="Gaulin E."/>
            <person name="Dumas B."/>
        </authorList>
    </citation>
    <scope>NUCLEOTIDE SEQUENCE [LARGE SCALE GENOMIC DNA]</scope>
    <source>
        <strain evidence="3">CBS 568.67</strain>
    </source>
</reference>
<keyword evidence="4" id="KW-1185">Reference proteome</keyword>
<accession>A0A485KGU8</accession>
<organism evidence="3 4">
    <name type="scientific">Aphanomyces stellatus</name>
    <dbReference type="NCBI Taxonomy" id="120398"/>
    <lineage>
        <taxon>Eukaryota</taxon>
        <taxon>Sar</taxon>
        <taxon>Stramenopiles</taxon>
        <taxon>Oomycota</taxon>
        <taxon>Saprolegniomycetes</taxon>
        <taxon>Saprolegniales</taxon>
        <taxon>Verrucalvaceae</taxon>
        <taxon>Aphanomyces</taxon>
    </lineage>
</organism>
<feature type="chain" id="PRO_5036116037" evidence="1">
    <location>
        <begin position="20"/>
        <end position="318"/>
    </location>
</feature>